<dbReference type="HOGENOM" id="CLU_2827551_0_0_10"/>
<evidence type="ECO:0000313" key="1">
    <source>
        <dbReference type="EMBL" id="EFA44246.1"/>
    </source>
</evidence>
<reference evidence="1 2" key="1">
    <citation type="submission" date="2009-10" db="EMBL/GenBank/DDBJ databases">
        <authorList>
            <person name="Qin X."/>
            <person name="Bachman B."/>
            <person name="Battles P."/>
            <person name="Bell A."/>
            <person name="Bess C."/>
            <person name="Bickham C."/>
            <person name="Chaboub L."/>
            <person name="Chen D."/>
            <person name="Coyle M."/>
            <person name="Deiros D.R."/>
            <person name="Dinh H."/>
            <person name="Forbes L."/>
            <person name="Fowler G."/>
            <person name="Francisco L."/>
            <person name="Fu Q."/>
            <person name="Gubbala S."/>
            <person name="Hale W."/>
            <person name="Han Y."/>
            <person name="Hemphill L."/>
            <person name="Highlander S.K."/>
            <person name="Hirani K."/>
            <person name="Hogues M."/>
            <person name="Jackson L."/>
            <person name="Jakkamsetti A."/>
            <person name="Javaid M."/>
            <person name="Jiang H."/>
            <person name="Korchina V."/>
            <person name="Kovar C."/>
            <person name="Lara F."/>
            <person name="Lee S."/>
            <person name="Mata R."/>
            <person name="Mathew T."/>
            <person name="Moen C."/>
            <person name="Morales K."/>
            <person name="Munidasa M."/>
            <person name="Nazareth L."/>
            <person name="Ngo R."/>
            <person name="Nguyen L."/>
            <person name="Okwuonu G."/>
            <person name="Ongeri F."/>
            <person name="Patil S."/>
            <person name="Petrosino J."/>
            <person name="Pham C."/>
            <person name="Pham P."/>
            <person name="Pu L.-L."/>
            <person name="Puazo M."/>
            <person name="Raj R."/>
            <person name="Reid J."/>
            <person name="Rouhana J."/>
            <person name="Saada N."/>
            <person name="Shang Y."/>
            <person name="Simmons D."/>
            <person name="Thornton R."/>
            <person name="Warren J."/>
            <person name="Weissenberger G."/>
            <person name="Zhang J."/>
            <person name="Zhang L."/>
            <person name="Zhou C."/>
            <person name="Zhu D."/>
            <person name="Muzny D."/>
            <person name="Worley K."/>
            <person name="Gibbs R."/>
        </authorList>
    </citation>
    <scope>NUCLEOTIDE SEQUENCE [LARGE SCALE GENOMIC DNA]</scope>
    <source>
        <strain evidence="1 2">DSM 17361</strain>
    </source>
</reference>
<evidence type="ECO:0000313" key="2">
    <source>
        <dbReference type="Proteomes" id="UP000003160"/>
    </source>
</evidence>
<organism evidence="1 2">
    <name type="scientific">Hallella bergensis DSM 17361</name>
    <dbReference type="NCBI Taxonomy" id="585502"/>
    <lineage>
        <taxon>Bacteria</taxon>
        <taxon>Pseudomonadati</taxon>
        <taxon>Bacteroidota</taxon>
        <taxon>Bacteroidia</taxon>
        <taxon>Bacteroidales</taxon>
        <taxon>Prevotellaceae</taxon>
        <taxon>Hallella</taxon>
    </lineage>
</organism>
<gene>
    <name evidence="1" type="ORF">HMPREF0645_1319</name>
</gene>
<comment type="caution">
    <text evidence="1">The sequence shown here is derived from an EMBL/GenBank/DDBJ whole genome shotgun (WGS) entry which is preliminary data.</text>
</comment>
<keyword evidence="2" id="KW-1185">Reference proteome</keyword>
<dbReference type="EMBL" id="ACKS01000057">
    <property type="protein sequence ID" value="EFA44246.1"/>
    <property type="molecule type" value="Genomic_DNA"/>
</dbReference>
<protein>
    <submittedName>
        <fullName evidence="1">Uncharacterized protein</fullName>
    </submittedName>
</protein>
<dbReference type="AlphaFoldDB" id="D1PWI4"/>
<proteinExistence type="predicted"/>
<name>D1PWI4_9BACT</name>
<sequence>MLYGSKDKCLDTFNKLLTKIQLFSNNVVFLYGLFEDNKQQHVYCKNNKTFARIKIERICPRTLGLS</sequence>
<dbReference type="Proteomes" id="UP000003160">
    <property type="component" value="Unassembled WGS sequence"/>
</dbReference>
<accession>D1PWI4</accession>